<evidence type="ECO:0000313" key="2">
    <source>
        <dbReference type="EMBL" id="MFD1600268.1"/>
    </source>
</evidence>
<dbReference type="EMBL" id="JBHUDK010000014">
    <property type="protein sequence ID" value="MFD1600268.1"/>
    <property type="molecule type" value="Genomic_DNA"/>
</dbReference>
<dbReference type="AlphaFoldDB" id="A0ABD6CSH8"/>
<proteinExistence type="predicted"/>
<sequence>MYDQILVPTDGSQGAEAALEHGIESASKWDATLDPYTSSALAWRAPVRCSKRFGTKDAGQYEMSR</sequence>
<gene>
    <name evidence="2" type="ORF">ACFSBX_15020</name>
</gene>
<dbReference type="Pfam" id="PF00582">
    <property type="entry name" value="Usp"/>
    <property type="match status" value="1"/>
</dbReference>
<reference evidence="2 3" key="1">
    <citation type="journal article" date="2019" name="Int. J. Syst. Evol. Microbiol.">
        <title>The Global Catalogue of Microorganisms (GCM) 10K type strain sequencing project: providing services to taxonomists for standard genome sequencing and annotation.</title>
        <authorList>
            <consortium name="The Broad Institute Genomics Platform"/>
            <consortium name="The Broad Institute Genome Sequencing Center for Infectious Disease"/>
            <person name="Wu L."/>
            <person name="Ma J."/>
        </authorList>
    </citation>
    <scope>NUCLEOTIDE SEQUENCE [LARGE SCALE GENOMIC DNA]</scope>
    <source>
        <strain evidence="2 3">CGMCC 1.12121</strain>
    </source>
</reference>
<dbReference type="InterPro" id="IPR014729">
    <property type="entry name" value="Rossmann-like_a/b/a_fold"/>
</dbReference>
<comment type="caution">
    <text evidence="2">The sequence shown here is derived from an EMBL/GenBank/DDBJ whole genome shotgun (WGS) entry which is preliminary data.</text>
</comment>
<dbReference type="InterPro" id="IPR006016">
    <property type="entry name" value="UspA"/>
</dbReference>
<dbReference type="Gene3D" id="3.40.50.620">
    <property type="entry name" value="HUPs"/>
    <property type="match status" value="1"/>
</dbReference>
<dbReference type="RefSeq" id="WP_390277953.1">
    <property type="nucleotide sequence ID" value="NZ_JANHDI010000009.1"/>
</dbReference>
<organism evidence="2 3">
    <name type="scientific">Halobellus rarus</name>
    <dbReference type="NCBI Taxonomy" id="1126237"/>
    <lineage>
        <taxon>Archaea</taxon>
        <taxon>Methanobacteriati</taxon>
        <taxon>Methanobacteriota</taxon>
        <taxon>Stenosarchaea group</taxon>
        <taxon>Halobacteria</taxon>
        <taxon>Halobacteriales</taxon>
        <taxon>Haloferacaceae</taxon>
        <taxon>Halobellus</taxon>
    </lineage>
</organism>
<dbReference type="SUPFAM" id="SSF52402">
    <property type="entry name" value="Adenine nucleotide alpha hydrolases-like"/>
    <property type="match status" value="1"/>
</dbReference>
<evidence type="ECO:0000259" key="1">
    <source>
        <dbReference type="Pfam" id="PF00582"/>
    </source>
</evidence>
<dbReference type="Proteomes" id="UP001597085">
    <property type="component" value="Unassembled WGS sequence"/>
</dbReference>
<accession>A0ABD6CSH8</accession>
<protein>
    <submittedName>
        <fullName evidence="2">Universal stress protein</fullName>
    </submittedName>
</protein>
<evidence type="ECO:0000313" key="3">
    <source>
        <dbReference type="Proteomes" id="UP001597085"/>
    </source>
</evidence>
<keyword evidence="3" id="KW-1185">Reference proteome</keyword>
<feature type="domain" description="UspA" evidence="1">
    <location>
        <begin position="1"/>
        <end position="34"/>
    </location>
</feature>
<name>A0ABD6CSH8_9EURY</name>